<organism evidence="3">
    <name type="scientific">Solibacter usitatus (strain Ellin6076)</name>
    <dbReference type="NCBI Taxonomy" id="234267"/>
    <lineage>
        <taxon>Bacteria</taxon>
        <taxon>Pseudomonadati</taxon>
        <taxon>Acidobacteriota</taxon>
        <taxon>Terriglobia</taxon>
        <taxon>Bryobacterales</taxon>
        <taxon>Solibacteraceae</taxon>
        <taxon>Candidatus Solibacter</taxon>
    </lineage>
</organism>
<dbReference type="Gene3D" id="3.40.50.720">
    <property type="entry name" value="NAD(P)-binding Rossmann-like Domain"/>
    <property type="match status" value="1"/>
</dbReference>
<dbReference type="KEGG" id="sus:Acid_3882"/>
<name>Q01ZR5_SOLUE</name>
<dbReference type="GO" id="GO:0016616">
    <property type="term" value="F:oxidoreductase activity, acting on the CH-OH group of donors, NAD or NADP as acceptor"/>
    <property type="evidence" value="ECO:0007669"/>
    <property type="project" value="TreeGrafter"/>
</dbReference>
<dbReference type="eggNOG" id="COG1028">
    <property type="taxonomic scope" value="Bacteria"/>
</dbReference>
<dbReference type="InParanoid" id="Q01ZR5"/>
<sequence precursor="true">MFSLTGQVAVVIGGGGVLAGAMATGLAKAGADIAILDVSKDNAEGRAKSIETLGRAAIGVVCDATSKTSLEDALDSILERFGHVDILVNAAGVNSGTPFFEISETEWQRIMDIDLKSVFLACQVFGKQMVDAAHGGSIINISSASSGPPLSKVFTYAVAKAGVNQITQYLARELAPHSIRVNAILPGFFPAEQNRKLLTDERVASILGHTPMQRFGESCELVGATVYLASQQASSFVTGSILKVDGGFTAMTI</sequence>
<dbReference type="Pfam" id="PF13561">
    <property type="entry name" value="adh_short_C2"/>
    <property type="match status" value="1"/>
</dbReference>
<dbReference type="SUPFAM" id="SSF51735">
    <property type="entry name" value="NAD(P)-binding Rossmann-fold domains"/>
    <property type="match status" value="1"/>
</dbReference>
<dbReference type="STRING" id="234267.Acid_3882"/>
<dbReference type="PANTHER" id="PTHR42760">
    <property type="entry name" value="SHORT-CHAIN DEHYDROGENASES/REDUCTASES FAMILY MEMBER"/>
    <property type="match status" value="1"/>
</dbReference>
<dbReference type="EMBL" id="CP000473">
    <property type="protein sequence ID" value="ABJ84850.1"/>
    <property type="molecule type" value="Genomic_DNA"/>
</dbReference>
<dbReference type="InterPro" id="IPR002347">
    <property type="entry name" value="SDR_fam"/>
</dbReference>
<dbReference type="PRINTS" id="PR00080">
    <property type="entry name" value="SDRFAMILY"/>
</dbReference>
<dbReference type="AlphaFoldDB" id="Q01ZR5"/>
<comment type="similarity">
    <text evidence="1">Belongs to the short-chain dehydrogenases/reductases (SDR) family.</text>
</comment>
<proteinExistence type="inferred from homology"/>
<keyword evidence="2" id="KW-0560">Oxidoreductase</keyword>
<gene>
    <name evidence="3" type="ordered locus">Acid_3882</name>
</gene>
<evidence type="ECO:0000256" key="1">
    <source>
        <dbReference type="ARBA" id="ARBA00006484"/>
    </source>
</evidence>
<dbReference type="HOGENOM" id="CLU_010194_1_1_0"/>
<dbReference type="PANTHER" id="PTHR42760:SF115">
    <property type="entry name" value="3-OXOACYL-[ACYL-CARRIER-PROTEIN] REDUCTASE FABG"/>
    <property type="match status" value="1"/>
</dbReference>
<dbReference type="FunFam" id="3.40.50.720:FF:000084">
    <property type="entry name" value="Short-chain dehydrogenase reductase"/>
    <property type="match status" value="1"/>
</dbReference>
<evidence type="ECO:0000313" key="3">
    <source>
        <dbReference type="EMBL" id="ABJ84850.1"/>
    </source>
</evidence>
<evidence type="ECO:0000256" key="2">
    <source>
        <dbReference type="ARBA" id="ARBA00023002"/>
    </source>
</evidence>
<accession>Q01ZR5</accession>
<dbReference type="InterPro" id="IPR036291">
    <property type="entry name" value="NAD(P)-bd_dom_sf"/>
</dbReference>
<dbReference type="PRINTS" id="PR00081">
    <property type="entry name" value="GDHRDH"/>
</dbReference>
<reference evidence="3" key="1">
    <citation type="submission" date="2006-10" db="EMBL/GenBank/DDBJ databases">
        <title>Complete sequence of Solibacter usitatus Ellin6076.</title>
        <authorList>
            <consortium name="US DOE Joint Genome Institute"/>
            <person name="Copeland A."/>
            <person name="Lucas S."/>
            <person name="Lapidus A."/>
            <person name="Barry K."/>
            <person name="Detter J.C."/>
            <person name="Glavina del Rio T."/>
            <person name="Hammon N."/>
            <person name="Israni S."/>
            <person name="Dalin E."/>
            <person name="Tice H."/>
            <person name="Pitluck S."/>
            <person name="Thompson L.S."/>
            <person name="Brettin T."/>
            <person name="Bruce D."/>
            <person name="Han C."/>
            <person name="Tapia R."/>
            <person name="Gilna P."/>
            <person name="Schmutz J."/>
            <person name="Larimer F."/>
            <person name="Land M."/>
            <person name="Hauser L."/>
            <person name="Kyrpides N."/>
            <person name="Mikhailova N."/>
            <person name="Janssen P.H."/>
            <person name="Kuske C.R."/>
            <person name="Richardson P."/>
        </authorList>
    </citation>
    <scope>NUCLEOTIDE SEQUENCE</scope>
    <source>
        <strain evidence="3">Ellin6076</strain>
    </source>
</reference>
<protein>
    <submittedName>
        <fullName evidence="3">Short-chain dehydrogenase/reductase SDR</fullName>
    </submittedName>
</protein>